<dbReference type="PANTHER" id="PTHR31954">
    <property type="entry name" value="CILIA- AND FLAGELLA-ASSOCIATED PROTEIN 157"/>
    <property type="match status" value="1"/>
</dbReference>
<dbReference type="GO" id="GO:0036064">
    <property type="term" value="C:ciliary basal body"/>
    <property type="evidence" value="ECO:0007669"/>
    <property type="project" value="TreeGrafter"/>
</dbReference>
<accession>A0A1Y2C0I6</accession>
<feature type="region of interest" description="Disordered" evidence="8">
    <location>
        <begin position="391"/>
        <end position="414"/>
    </location>
</feature>
<dbReference type="Proteomes" id="UP000193642">
    <property type="component" value="Unassembled WGS sequence"/>
</dbReference>
<evidence type="ECO:0000313" key="10">
    <source>
        <dbReference type="Proteomes" id="UP000193642"/>
    </source>
</evidence>
<evidence type="ECO:0000256" key="7">
    <source>
        <dbReference type="SAM" id="Coils"/>
    </source>
</evidence>
<evidence type="ECO:0000256" key="1">
    <source>
        <dbReference type="ARBA" id="ARBA00004138"/>
    </source>
</evidence>
<dbReference type="AlphaFoldDB" id="A0A1Y2C0I6"/>
<keyword evidence="10" id="KW-1185">Reference proteome</keyword>
<keyword evidence="6" id="KW-0966">Cell projection</keyword>
<protein>
    <recommendedName>
        <fullName evidence="3">Cilia- and flagella-associated protein 157</fullName>
    </recommendedName>
</protein>
<dbReference type="STRING" id="329046.A0A1Y2C0I6"/>
<dbReference type="GO" id="GO:0008017">
    <property type="term" value="F:microtubule binding"/>
    <property type="evidence" value="ECO:0007669"/>
    <property type="project" value="TreeGrafter"/>
</dbReference>
<evidence type="ECO:0000313" key="9">
    <source>
        <dbReference type="EMBL" id="ORY40424.1"/>
    </source>
</evidence>
<organism evidence="9 10">
    <name type="scientific">Rhizoclosmatium globosum</name>
    <dbReference type="NCBI Taxonomy" id="329046"/>
    <lineage>
        <taxon>Eukaryota</taxon>
        <taxon>Fungi</taxon>
        <taxon>Fungi incertae sedis</taxon>
        <taxon>Chytridiomycota</taxon>
        <taxon>Chytridiomycota incertae sedis</taxon>
        <taxon>Chytridiomycetes</taxon>
        <taxon>Chytridiales</taxon>
        <taxon>Chytriomycetaceae</taxon>
        <taxon>Rhizoclosmatium</taxon>
    </lineage>
</organism>
<keyword evidence="4 7" id="KW-0175">Coiled coil</keyword>
<evidence type="ECO:0000256" key="2">
    <source>
        <dbReference type="ARBA" id="ARBA00010841"/>
    </source>
</evidence>
<feature type="compositionally biased region" description="Basic and acidic residues" evidence="8">
    <location>
        <begin position="292"/>
        <end position="310"/>
    </location>
</feature>
<dbReference type="InterPro" id="IPR038844">
    <property type="entry name" value="CFAP157"/>
</dbReference>
<evidence type="ECO:0000256" key="6">
    <source>
        <dbReference type="ARBA" id="ARBA00023273"/>
    </source>
</evidence>
<feature type="coiled-coil region" evidence="7">
    <location>
        <begin position="22"/>
        <end position="173"/>
    </location>
</feature>
<evidence type="ECO:0000256" key="4">
    <source>
        <dbReference type="ARBA" id="ARBA00023054"/>
    </source>
</evidence>
<sequence>MSKKTAEDLNPTDKGKLDELSLEIYEARVRDLTEKLVRSKEKCELLGRENDALGRAQTKFSSDKQDIVEFLNIKVREHEEHITVLEAKIQKLEDEKRALEAKAKQDIENTIADWKKELDGVQNLSSKYKGELDMLFDFKGKKDDLERNLRQALALLETREKEYKDVIHTMERKVLQDKNHMKKEMLQKVNEAVTNFRRVADQQMAETTKRAIRENMAITSQIKKMSARTLELIAENEAFKTKVEKLKTSNALLTESEKELAKKNQANQRVIKMLLDRLKESDEMLELAYEQNAEKDNALPEESDLKERGESQFNNNNSSSAEDDVLFEELKSEYGRLLGDLTDLERLVLDLEEVEPEQITNKIDAIIHETRANDSLKFRLLQLFSKNSYVNQEASPERPTSTKTRRKHAPMEKQEEVDISAVISAIPKPSRYNTAEPIRTNSVSVQTLPIILQTLGEGSNLNLNNPTKNSKVMTLLSEVRPWGNPAQSFPKKDDCFPSWLFEIPLK</sequence>
<keyword evidence="5" id="KW-0969">Cilium</keyword>
<evidence type="ECO:0000256" key="5">
    <source>
        <dbReference type="ARBA" id="ARBA00023069"/>
    </source>
</evidence>
<reference evidence="9 10" key="1">
    <citation type="submission" date="2016-07" db="EMBL/GenBank/DDBJ databases">
        <title>Pervasive Adenine N6-methylation of Active Genes in Fungi.</title>
        <authorList>
            <consortium name="DOE Joint Genome Institute"/>
            <person name="Mondo S.J."/>
            <person name="Dannebaum R.O."/>
            <person name="Kuo R.C."/>
            <person name="Labutti K."/>
            <person name="Haridas S."/>
            <person name="Kuo A."/>
            <person name="Salamov A."/>
            <person name="Ahrendt S.R."/>
            <person name="Lipzen A."/>
            <person name="Sullivan W."/>
            <person name="Andreopoulos W.B."/>
            <person name="Clum A."/>
            <person name="Lindquist E."/>
            <person name="Daum C."/>
            <person name="Ramamoorthy G.K."/>
            <person name="Gryganskyi A."/>
            <person name="Culley D."/>
            <person name="Magnuson J.K."/>
            <person name="James T.Y."/>
            <person name="O'Malley M.A."/>
            <person name="Stajich J.E."/>
            <person name="Spatafora J.W."/>
            <person name="Visel A."/>
            <person name="Grigoriev I.V."/>
        </authorList>
    </citation>
    <scope>NUCLEOTIDE SEQUENCE [LARGE SCALE GENOMIC DNA]</scope>
    <source>
        <strain evidence="9 10">JEL800</strain>
    </source>
</reference>
<dbReference type="PANTHER" id="PTHR31954:SF1">
    <property type="entry name" value="CILIA- AND FLAGELLA-ASSOCIATED PROTEIN 157"/>
    <property type="match status" value="1"/>
</dbReference>
<gene>
    <name evidence="9" type="ORF">BCR33DRAFT_852751</name>
</gene>
<feature type="compositionally biased region" description="Polar residues" evidence="8">
    <location>
        <begin position="391"/>
        <end position="402"/>
    </location>
</feature>
<feature type="region of interest" description="Disordered" evidence="8">
    <location>
        <begin position="291"/>
        <end position="320"/>
    </location>
</feature>
<name>A0A1Y2C0I6_9FUNG</name>
<evidence type="ECO:0000256" key="3">
    <source>
        <dbReference type="ARBA" id="ARBA00014087"/>
    </source>
</evidence>
<comment type="subcellular location">
    <subcellularLocation>
        <location evidence="1">Cell projection</location>
        <location evidence="1">Cilium</location>
    </subcellularLocation>
</comment>
<dbReference type="OrthoDB" id="166611at2759"/>
<evidence type="ECO:0000256" key="8">
    <source>
        <dbReference type="SAM" id="MobiDB-lite"/>
    </source>
</evidence>
<feature type="compositionally biased region" description="Polar residues" evidence="8">
    <location>
        <begin position="311"/>
        <end position="320"/>
    </location>
</feature>
<dbReference type="EMBL" id="MCGO01000035">
    <property type="protein sequence ID" value="ORY40424.1"/>
    <property type="molecule type" value="Genomic_DNA"/>
</dbReference>
<comment type="caution">
    <text evidence="9">The sequence shown here is derived from an EMBL/GenBank/DDBJ whole genome shotgun (WGS) entry which is preliminary data.</text>
</comment>
<proteinExistence type="inferred from homology"/>
<comment type="similarity">
    <text evidence="2">Belongs to the CFAP157 family.</text>
</comment>